<organism evidence="1 2">
    <name type="scientific">Candidatus Collierbacteria bacterium RIFCSPHIGHO2_01_FULL_50_25</name>
    <dbReference type="NCBI Taxonomy" id="1817722"/>
    <lineage>
        <taxon>Bacteria</taxon>
        <taxon>Candidatus Collieribacteriota</taxon>
    </lineage>
</organism>
<dbReference type="STRING" id="1817722.A2703_00825"/>
<dbReference type="EMBL" id="MFAG01000038">
    <property type="protein sequence ID" value="OGD71256.1"/>
    <property type="molecule type" value="Genomic_DNA"/>
</dbReference>
<accession>A0A1F5EVF1</accession>
<dbReference type="SUPFAM" id="SSF53335">
    <property type="entry name" value="S-adenosyl-L-methionine-dependent methyltransferases"/>
    <property type="match status" value="1"/>
</dbReference>
<dbReference type="AlphaFoldDB" id="A0A1F5EVF1"/>
<protein>
    <recommendedName>
        <fullName evidence="3">Methyltransferase type 11 domain-containing protein</fullName>
    </recommendedName>
</protein>
<proteinExistence type="predicted"/>
<name>A0A1F5EVF1_9BACT</name>
<evidence type="ECO:0000313" key="1">
    <source>
        <dbReference type="EMBL" id="OGD71256.1"/>
    </source>
</evidence>
<sequence length="291" mass="33682">MLDKNERRRPNYPQISARQAADFETVRQMNYDAHEITRTENYLLPLLIENSFILAHKTNFEKALAEMLRQHRQVNVLDLGCGAGFWLDELAACHSRVSVYGISAADYRHPLDRPPVIFDHFDQSCQSPVYRNPAGNTFYYGNLEKVVTLDDDHYFVGDIHEVLRCLSSNLFHLIVSHQTCRYLFDPLRVLKNVHRVLTPGGYAFMESFEPLVFDMNETLISNTKLQKLFRQTGNSVTYGEYRPYYEGRTRIGLAMKKKGRRFSLPVGYRSIVPTSTSPTYQTDVVTYYLKG</sequence>
<dbReference type="Proteomes" id="UP000177979">
    <property type="component" value="Unassembled WGS sequence"/>
</dbReference>
<dbReference type="CDD" id="cd02440">
    <property type="entry name" value="AdoMet_MTases"/>
    <property type="match status" value="1"/>
</dbReference>
<reference evidence="1 2" key="1">
    <citation type="journal article" date="2016" name="Nat. Commun.">
        <title>Thousands of microbial genomes shed light on interconnected biogeochemical processes in an aquifer system.</title>
        <authorList>
            <person name="Anantharaman K."/>
            <person name="Brown C.T."/>
            <person name="Hug L.A."/>
            <person name="Sharon I."/>
            <person name="Castelle C.J."/>
            <person name="Probst A.J."/>
            <person name="Thomas B.C."/>
            <person name="Singh A."/>
            <person name="Wilkins M.J."/>
            <person name="Karaoz U."/>
            <person name="Brodie E.L."/>
            <person name="Williams K.H."/>
            <person name="Hubbard S.S."/>
            <person name="Banfield J.F."/>
        </authorList>
    </citation>
    <scope>NUCLEOTIDE SEQUENCE [LARGE SCALE GENOMIC DNA]</scope>
</reference>
<dbReference type="InterPro" id="IPR029063">
    <property type="entry name" value="SAM-dependent_MTases_sf"/>
</dbReference>
<evidence type="ECO:0008006" key="3">
    <source>
        <dbReference type="Google" id="ProtNLM"/>
    </source>
</evidence>
<dbReference type="Pfam" id="PF13489">
    <property type="entry name" value="Methyltransf_23"/>
    <property type="match status" value="1"/>
</dbReference>
<dbReference type="Gene3D" id="3.40.50.150">
    <property type="entry name" value="Vaccinia Virus protein VP39"/>
    <property type="match status" value="1"/>
</dbReference>
<evidence type="ECO:0000313" key="2">
    <source>
        <dbReference type="Proteomes" id="UP000177979"/>
    </source>
</evidence>
<comment type="caution">
    <text evidence="1">The sequence shown here is derived from an EMBL/GenBank/DDBJ whole genome shotgun (WGS) entry which is preliminary data.</text>
</comment>
<gene>
    <name evidence="1" type="ORF">A2703_00825</name>
</gene>